<keyword evidence="6 10" id="KW-0418">Kinase</keyword>
<dbReference type="InterPro" id="IPR003661">
    <property type="entry name" value="HisK_dim/P_dom"/>
</dbReference>
<dbReference type="InterPro" id="IPR036890">
    <property type="entry name" value="HATPase_C_sf"/>
</dbReference>
<evidence type="ECO:0000256" key="5">
    <source>
        <dbReference type="ARBA" id="ARBA00022679"/>
    </source>
</evidence>
<reference evidence="10 11" key="1">
    <citation type="submission" date="2018-11" db="EMBL/GenBank/DDBJ databases">
        <title>Complete genome sequencing of the Actinobacteria Serinibacter sp. K3-2.</title>
        <authorList>
            <person name="Rakitin A.L."/>
            <person name="Beletsky A.V."/>
            <person name="Mardanov A.V."/>
            <person name="Ravin N.V."/>
            <person name="Gromova A.S."/>
            <person name="Filippova S.N."/>
            <person name="Gal'Chenko V.F."/>
        </authorList>
    </citation>
    <scope>NUCLEOTIDE SEQUENCE [LARGE SCALE GENOMIC DNA]</scope>
    <source>
        <strain evidence="10 11">K3-2</strain>
    </source>
</reference>
<dbReference type="InterPro" id="IPR036097">
    <property type="entry name" value="HisK_dim/P_sf"/>
</dbReference>
<dbReference type="GO" id="GO:0005886">
    <property type="term" value="C:plasma membrane"/>
    <property type="evidence" value="ECO:0007669"/>
    <property type="project" value="UniProtKB-SubCell"/>
</dbReference>
<dbReference type="SUPFAM" id="SSF55874">
    <property type="entry name" value="ATPase domain of HSP90 chaperone/DNA topoisomerase II/histidine kinase"/>
    <property type="match status" value="1"/>
</dbReference>
<evidence type="ECO:0000256" key="3">
    <source>
        <dbReference type="ARBA" id="ARBA00012438"/>
    </source>
</evidence>
<dbReference type="InterPro" id="IPR004358">
    <property type="entry name" value="Sig_transdc_His_kin-like_C"/>
</dbReference>
<dbReference type="InterPro" id="IPR013656">
    <property type="entry name" value="PAS_4"/>
</dbReference>
<organism evidence="10 11">
    <name type="scientific">Serinibacter arcticus</name>
    <dbReference type="NCBI Taxonomy" id="1655435"/>
    <lineage>
        <taxon>Bacteria</taxon>
        <taxon>Bacillati</taxon>
        <taxon>Actinomycetota</taxon>
        <taxon>Actinomycetes</taxon>
        <taxon>Micrococcales</taxon>
        <taxon>Beutenbergiaceae</taxon>
        <taxon>Serinibacter</taxon>
    </lineage>
</organism>
<dbReference type="EC" id="2.7.13.3" evidence="3"/>
<name>A0A4Z1E821_9MICO</name>
<dbReference type="InterPro" id="IPR003594">
    <property type="entry name" value="HATPase_dom"/>
</dbReference>
<dbReference type="Gene3D" id="3.30.565.10">
    <property type="entry name" value="Histidine kinase-like ATPase, C-terminal domain"/>
    <property type="match status" value="1"/>
</dbReference>
<dbReference type="PRINTS" id="PR00344">
    <property type="entry name" value="BCTRLSENSOR"/>
</dbReference>
<keyword evidence="7" id="KW-0902">Two-component regulatory system</keyword>
<evidence type="ECO:0000313" key="10">
    <source>
        <dbReference type="EMBL" id="TGO05661.1"/>
    </source>
</evidence>
<dbReference type="Proteomes" id="UP000297318">
    <property type="component" value="Unassembled WGS sequence"/>
</dbReference>
<accession>A0A4Z1E821</accession>
<dbReference type="CDD" id="cd00075">
    <property type="entry name" value="HATPase"/>
    <property type="match status" value="1"/>
</dbReference>
<dbReference type="Gene3D" id="3.30.450.20">
    <property type="entry name" value="PAS domain"/>
    <property type="match status" value="1"/>
</dbReference>
<evidence type="ECO:0000256" key="8">
    <source>
        <dbReference type="SAM" id="Phobius"/>
    </source>
</evidence>
<dbReference type="EMBL" id="RHPJ01000002">
    <property type="protein sequence ID" value="TGO05661.1"/>
    <property type="molecule type" value="Genomic_DNA"/>
</dbReference>
<dbReference type="Gene3D" id="1.10.287.130">
    <property type="match status" value="1"/>
</dbReference>
<keyword evidence="8" id="KW-0472">Membrane</keyword>
<dbReference type="Pfam" id="PF00512">
    <property type="entry name" value="HisKA"/>
    <property type="match status" value="1"/>
</dbReference>
<dbReference type="CDD" id="cd00082">
    <property type="entry name" value="HisKA"/>
    <property type="match status" value="1"/>
</dbReference>
<feature type="domain" description="Histidine kinase" evidence="9">
    <location>
        <begin position="304"/>
        <end position="520"/>
    </location>
</feature>
<gene>
    <name evidence="10" type="ORF">SERN_1665</name>
</gene>
<dbReference type="InterPro" id="IPR035965">
    <property type="entry name" value="PAS-like_dom_sf"/>
</dbReference>
<dbReference type="PROSITE" id="PS50109">
    <property type="entry name" value="HIS_KIN"/>
    <property type="match status" value="1"/>
</dbReference>
<feature type="transmembrane region" description="Helical" evidence="8">
    <location>
        <begin position="9"/>
        <end position="26"/>
    </location>
</feature>
<dbReference type="Pfam" id="PF08448">
    <property type="entry name" value="PAS_4"/>
    <property type="match status" value="1"/>
</dbReference>
<comment type="catalytic activity">
    <reaction evidence="1">
        <text>ATP + protein L-histidine = ADP + protein N-phospho-L-histidine.</text>
        <dbReference type="EC" id="2.7.13.3"/>
    </reaction>
</comment>
<keyword evidence="5" id="KW-0808">Transferase</keyword>
<feature type="transmembrane region" description="Helical" evidence="8">
    <location>
        <begin position="130"/>
        <end position="152"/>
    </location>
</feature>
<dbReference type="SUPFAM" id="SSF47384">
    <property type="entry name" value="Homodimeric domain of signal transducing histidine kinase"/>
    <property type="match status" value="1"/>
</dbReference>
<feature type="transmembrane region" description="Helical" evidence="8">
    <location>
        <begin position="103"/>
        <end position="123"/>
    </location>
</feature>
<sequence length="520" mass="54301">MAPLVRGQLPFLLGFALVSALLIATGGADGRWWAALAVVVGATALLVVTIARGAGDPGVVVAAVLDMVAVAVLDTIAWDGSPTVVGLMVLPALWLSHGFRARLLPFVVAVTAVPALTAAALVLGDQDVAALPGIAAQVALVVIVAVVVHIGARGARDQEVALERTAQELHATIALSQAVADAIDVGVSYSDDDGVVLLRNQAVKDHGERAGYDFVTRRAIHLYGPDRTTPLPHEQQAPVKMLRGEPVQGDVVFVGPPGDQQALSFTATPLTTVAEGGPGGSVLVCQDVTDLVNAVTTREEMVVTFSHELRTPLTSIIGFTEVMRETHDLAELGLERQVDVIHRNASALLDLILVVLQAGSAARGITVERVPADAVALVSATVEDLRAKAGRCGTAVTVDVAETATTISADPVRIRQAFEQLLTNAFKFGALGGRTRVSIDGDEEELRIAVVDDGPGIDPQDLSQLFERGFRTVAARRSTTQGLGLGLPLARDIARAHGGDVTVATRPGQGSTFTLHLPRD</sequence>
<keyword evidence="4" id="KW-0597">Phosphoprotein</keyword>
<comment type="subcellular location">
    <subcellularLocation>
        <location evidence="2">Cell membrane</location>
    </subcellularLocation>
</comment>
<evidence type="ECO:0000256" key="7">
    <source>
        <dbReference type="ARBA" id="ARBA00023012"/>
    </source>
</evidence>
<dbReference type="SMART" id="SM00387">
    <property type="entry name" value="HATPase_c"/>
    <property type="match status" value="1"/>
</dbReference>
<dbReference type="SMART" id="SM00388">
    <property type="entry name" value="HisKA"/>
    <property type="match status" value="1"/>
</dbReference>
<dbReference type="GO" id="GO:0000155">
    <property type="term" value="F:phosphorelay sensor kinase activity"/>
    <property type="evidence" value="ECO:0007669"/>
    <property type="project" value="InterPro"/>
</dbReference>
<evidence type="ECO:0000259" key="9">
    <source>
        <dbReference type="PROSITE" id="PS50109"/>
    </source>
</evidence>
<dbReference type="PANTHER" id="PTHR43711">
    <property type="entry name" value="TWO-COMPONENT HISTIDINE KINASE"/>
    <property type="match status" value="1"/>
</dbReference>
<dbReference type="InterPro" id="IPR005467">
    <property type="entry name" value="His_kinase_dom"/>
</dbReference>
<keyword evidence="8" id="KW-1133">Transmembrane helix</keyword>
<proteinExistence type="predicted"/>
<keyword evidence="11" id="KW-1185">Reference proteome</keyword>
<dbReference type="Pfam" id="PF02518">
    <property type="entry name" value="HATPase_c"/>
    <property type="match status" value="1"/>
</dbReference>
<dbReference type="AlphaFoldDB" id="A0A4Z1E821"/>
<dbReference type="InterPro" id="IPR050736">
    <property type="entry name" value="Sensor_HK_Regulatory"/>
</dbReference>
<evidence type="ECO:0000256" key="2">
    <source>
        <dbReference type="ARBA" id="ARBA00004236"/>
    </source>
</evidence>
<dbReference type="PANTHER" id="PTHR43711:SF1">
    <property type="entry name" value="HISTIDINE KINASE 1"/>
    <property type="match status" value="1"/>
</dbReference>
<keyword evidence="8" id="KW-0812">Transmembrane</keyword>
<evidence type="ECO:0000256" key="4">
    <source>
        <dbReference type="ARBA" id="ARBA00022553"/>
    </source>
</evidence>
<comment type="caution">
    <text evidence="10">The sequence shown here is derived from an EMBL/GenBank/DDBJ whole genome shotgun (WGS) entry which is preliminary data.</text>
</comment>
<protein>
    <recommendedName>
        <fullName evidence="3">histidine kinase</fullName>
        <ecNumber evidence="3">2.7.13.3</ecNumber>
    </recommendedName>
</protein>
<evidence type="ECO:0000256" key="1">
    <source>
        <dbReference type="ARBA" id="ARBA00000085"/>
    </source>
</evidence>
<feature type="transmembrane region" description="Helical" evidence="8">
    <location>
        <begin position="32"/>
        <end position="51"/>
    </location>
</feature>
<evidence type="ECO:0000256" key="6">
    <source>
        <dbReference type="ARBA" id="ARBA00022777"/>
    </source>
</evidence>
<evidence type="ECO:0000313" key="11">
    <source>
        <dbReference type="Proteomes" id="UP000297318"/>
    </source>
</evidence>
<dbReference type="SUPFAM" id="SSF55785">
    <property type="entry name" value="PYP-like sensor domain (PAS domain)"/>
    <property type="match status" value="1"/>
</dbReference>
<feature type="transmembrane region" description="Helical" evidence="8">
    <location>
        <begin position="58"/>
        <end position="78"/>
    </location>
</feature>